<accession>A0A5C3LMD1</accession>
<name>A0A5C3LMD1_9AGAR</name>
<dbReference type="EMBL" id="ML213648">
    <property type="protein sequence ID" value="TFK33433.1"/>
    <property type="molecule type" value="Genomic_DNA"/>
</dbReference>
<evidence type="ECO:0000313" key="1">
    <source>
        <dbReference type="EMBL" id="TFK33433.1"/>
    </source>
</evidence>
<proteinExistence type="predicted"/>
<dbReference type="AlphaFoldDB" id="A0A5C3LMD1"/>
<gene>
    <name evidence="1" type="ORF">BDQ12DRAFT_657919</name>
</gene>
<reference evidence="1 2" key="1">
    <citation type="journal article" date="2019" name="Nat. Ecol. Evol.">
        <title>Megaphylogeny resolves global patterns of mushroom evolution.</title>
        <authorList>
            <person name="Varga T."/>
            <person name="Krizsan K."/>
            <person name="Foldi C."/>
            <person name="Dima B."/>
            <person name="Sanchez-Garcia M."/>
            <person name="Sanchez-Ramirez S."/>
            <person name="Szollosi G.J."/>
            <person name="Szarkandi J.G."/>
            <person name="Papp V."/>
            <person name="Albert L."/>
            <person name="Andreopoulos W."/>
            <person name="Angelini C."/>
            <person name="Antonin V."/>
            <person name="Barry K.W."/>
            <person name="Bougher N.L."/>
            <person name="Buchanan P."/>
            <person name="Buyck B."/>
            <person name="Bense V."/>
            <person name="Catcheside P."/>
            <person name="Chovatia M."/>
            <person name="Cooper J."/>
            <person name="Damon W."/>
            <person name="Desjardin D."/>
            <person name="Finy P."/>
            <person name="Geml J."/>
            <person name="Haridas S."/>
            <person name="Hughes K."/>
            <person name="Justo A."/>
            <person name="Karasinski D."/>
            <person name="Kautmanova I."/>
            <person name="Kiss B."/>
            <person name="Kocsube S."/>
            <person name="Kotiranta H."/>
            <person name="LaButti K.M."/>
            <person name="Lechner B.E."/>
            <person name="Liimatainen K."/>
            <person name="Lipzen A."/>
            <person name="Lukacs Z."/>
            <person name="Mihaltcheva S."/>
            <person name="Morgado L.N."/>
            <person name="Niskanen T."/>
            <person name="Noordeloos M.E."/>
            <person name="Ohm R.A."/>
            <person name="Ortiz-Santana B."/>
            <person name="Ovrebo C."/>
            <person name="Racz N."/>
            <person name="Riley R."/>
            <person name="Savchenko A."/>
            <person name="Shiryaev A."/>
            <person name="Soop K."/>
            <person name="Spirin V."/>
            <person name="Szebenyi C."/>
            <person name="Tomsovsky M."/>
            <person name="Tulloss R.E."/>
            <person name="Uehling J."/>
            <person name="Grigoriev I.V."/>
            <person name="Vagvolgyi C."/>
            <person name="Papp T."/>
            <person name="Martin F.M."/>
            <person name="Miettinen O."/>
            <person name="Hibbett D.S."/>
            <person name="Nagy L.G."/>
        </authorList>
    </citation>
    <scope>NUCLEOTIDE SEQUENCE [LARGE SCALE GENOMIC DNA]</scope>
    <source>
        <strain evidence="1 2">CBS 166.37</strain>
    </source>
</reference>
<dbReference type="OrthoDB" id="2322999at2759"/>
<organism evidence="1 2">
    <name type="scientific">Crucibulum laeve</name>
    <dbReference type="NCBI Taxonomy" id="68775"/>
    <lineage>
        <taxon>Eukaryota</taxon>
        <taxon>Fungi</taxon>
        <taxon>Dikarya</taxon>
        <taxon>Basidiomycota</taxon>
        <taxon>Agaricomycotina</taxon>
        <taxon>Agaricomycetes</taxon>
        <taxon>Agaricomycetidae</taxon>
        <taxon>Agaricales</taxon>
        <taxon>Agaricineae</taxon>
        <taxon>Nidulariaceae</taxon>
        <taxon>Crucibulum</taxon>
    </lineage>
</organism>
<dbReference type="Proteomes" id="UP000308652">
    <property type="component" value="Unassembled WGS sequence"/>
</dbReference>
<keyword evidence="2" id="KW-1185">Reference proteome</keyword>
<protein>
    <submittedName>
        <fullName evidence="1">Uncharacterized protein</fullName>
    </submittedName>
</protein>
<sequence>MSSNYASLYNKLPTLIDAHNRFTDRDAIFAKLSPVLAKYGQNFGVCLVHAHCEVAEGEIMISDGNISQPQRRVTKCYAERWLASGEPYEYTRTPTQSPPKELLKQFREAVGGLSDILGLFYIAGDNGKSEGKIAWERTDGRKNYVEIVDGGQIFNNAITTAWCWVNGIGLKPAGICQNAIVEKNGGDSSGGISLGRSGAGSSRAMHGDEILNTDTGYGGPHQSPHLGVKTLILKIPAEVSYTDYNNLLFLNFLRQFVPRPIWKLIMWELCERFLWPLRDPTFDKWADQGFGVCLVHIDYRLEKDEIVMGRGDVFEPAYKGRDHYPVRWLLDGRAYEFTDSPWAASLPQELLTAVNAVIPFMMLPMFGICYLPQQVRTGAQIAVVDAVPSKKQSIVSYIERDKIPDRSKAVRTAWRIGSKDRDDRDYGACYVCNADD</sequence>
<evidence type="ECO:0000313" key="2">
    <source>
        <dbReference type="Proteomes" id="UP000308652"/>
    </source>
</evidence>